<dbReference type="GO" id="GO:0016627">
    <property type="term" value="F:oxidoreductase activity, acting on the CH-CH group of donors"/>
    <property type="evidence" value="ECO:0007669"/>
    <property type="project" value="TreeGrafter"/>
</dbReference>
<dbReference type="GO" id="GO:0070967">
    <property type="term" value="F:coenzyme F420 binding"/>
    <property type="evidence" value="ECO:0007669"/>
    <property type="project" value="TreeGrafter"/>
</dbReference>
<evidence type="ECO:0000256" key="1">
    <source>
        <dbReference type="ARBA" id="ARBA00023002"/>
    </source>
</evidence>
<protein>
    <submittedName>
        <fullName evidence="3">Pyridoxamine 5'-phosphate oxidase</fullName>
    </submittedName>
</protein>
<dbReference type="EMBL" id="QUAL01000020">
    <property type="protein sequence ID" value="RIQ35755.1"/>
    <property type="molecule type" value="Genomic_DNA"/>
</dbReference>
<reference evidence="3 4" key="1">
    <citation type="submission" date="2018-09" db="EMBL/GenBank/DDBJ databases">
        <title>Isolation, diversity and antifungal activity of actinobacteria from wheat.</title>
        <authorList>
            <person name="Han C."/>
        </authorList>
    </citation>
    <scope>NUCLEOTIDE SEQUENCE [LARGE SCALE GENOMIC DNA]</scope>
    <source>
        <strain evidence="3 4">NEAU-YY265</strain>
    </source>
</reference>
<organism evidence="3 4">
    <name type="scientific">Jiangella rhizosphaerae</name>
    <dbReference type="NCBI Taxonomy" id="2293569"/>
    <lineage>
        <taxon>Bacteria</taxon>
        <taxon>Bacillati</taxon>
        <taxon>Actinomycetota</taxon>
        <taxon>Actinomycetes</taxon>
        <taxon>Jiangellales</taxon>
        <taxon>Jiangellaceae</taxon>
        <taxon>Jiangella</taxon>
    </lineage>
</organism>
<accession>A0A418KWE5</accession>
<keyword evidence="1" id="KW-0560">Oxidoreductase</keyword>
<keyword evidence="4" id="KW-1185">Reference proteome</keyword>
<dbReference type="AlphaFoldDB" id="A0A418KWE5"/>
<dbReference type="InterPro" id="IPR052019">
    <property type="entry name" value="F420H2_bilvrd_red/Heme_oxyg"/>
</dbReference>
<evidence type="ECO:0000313" key="3">
    <source>
        <dbReference type="EMBL" id="RIQ35755.1"/>
    </source>
</evidence>
<gene>
    <name evidence="3" type="ORF">DY240_02305</name>
</gene>
<dbReference type="Gene3D" id="2.30.110.10">
    <property type="entry name" value="Electron Transport, Fmn-binding Protein, Chain A"/>
    <property type="match status" value="1"/>
</dbReference>
<dbReference type="GO" id="GO:0005829">
    <property type="term" value="C:cytosol"/>
    <property type="evidence" value="ECO:0007669"/>
    <property type="project" value="TreeGrafter"/>
</dbReference>
<dbReference type="RefSeq" id="WP_119658358.1">
    <property type="nucleotide sequence ID" value="NZ_QUAL01000020.1"/>
</dbReference>
<dbReference type="Proteomes" id="UP000284057">
    <property type="component" value="Unassembled WGS sequence"/>
</dbReference>
<sequence length="176" mass="19055">MTTTTEPTSQPIAELLFQADAVPMSTDPATIKSWPAAAEQLAAAPKYWLSTSRASGRPHAMPVLAVWVGGALVVSTRPGTVKGRNLDHGGGCVVTIATETIDLVVEGDATRMTDPERRQRAAAAFAAKYDWRFTLRDGRIHDDTLPGSPEYAFYEITPTRAFGYGADGLTATRWRF</sequence>
<dbReference type="Pfam" id="PF01243">
    <property type="entry name" value="PNPOx_N"/>
    <property type="match status" value="1"/>
</dbReference>
<dbReference type="InterPro" id="IPR011576">
    <property type="entry name" value="Pyridox_Oxase_N"/>
</dbReference>
<dbReference type="PANTHER" id="PTHR35176">
    <property type="entry name" value="HEME OXYGENASE HI_0854-RELATED"/>
    <property type="match status" value="1"/>
</dbReference>
<dbReference type="SUPFAM" id="SSF50475">
    <property type="entry name" value="FMN-binding split barrel"/>
    <property type="match status" value="1"/>
</dbReference>
<comment type="caution">
    <text evidence="3">The sequence shown here is derived from an EMBL/GenBank/DDBJ whole genome shotgun (WGS) entry which is preliminary data.</text>
</comment>
<feature type="domain" description="Pyridoxamine 5'-phosphate oxidase N-terminal" evidence="2">
    <location>
        <begin position="35"/>
        <end position="161"/>
    </location>
</feature>
<dbReference type="InterPro" id="IPR012349">
    <property type="entry name" value="Split_barrel_FMN-bd"/>
</dbReference>
<evidence type="ECO:0000313" key="4">
    <source>
        <dbReference type="Proteomes" id="UP000284057"/>
    </source>
</evidence>
<evidence type="ECO:0000259" key="2">
    <source>
        <dbReference type="Pfam" id="PF01243"/>
    </source>
</evidence>
<name>A0A418KWE5_9ACTN</name>
<dbReference type="OrthoDB" id="157302at2"/>
<proteinExistence type="predicted"/>
<dbReference type="PANTHER" id="PTHR35176:SF4">
    <property type="entry name" value="PYRIDOXAMINE 5'-PHOSPHATE OXIDASE-RELATED FMN-BINDING"/>
    <property type="match status" value="1"/>
</dbReference>